<accession>A0A8X6LV69</accession>
<dbReference type="EMBL" id="BMAO01015891">
    <property type="protein sequence ID" value="GFR04974.1"/>
    <property type="molecule type" value="Genomic_DNA"/>
</dbReference>
<proteinExistence type="predicted"/>
<evidence type="ECO:0000313" key="2">
    <source>
        <dbReference type="EMBL" id="GFR21174.1"/>
    </source>
</evidence>
<evidence type="ECO:0000313" key="1">
    <source>
        <dbReference type="EMBL" id="GFR04974.1"/>
    </source>
</evidence>
<evidence type="ECO:0000313" key="3">
    <source>
        <dbReference type="Proteomes" id="UP000887116"/>
    </source>
</evidence>
<dbReference type="AlphaFoldDB" id="A0A8X6LV69"/>
<dbReference type="EMBL" id="BMAO01037914">
    <property type="protein sequence ID" value="GFR21174.1"/>
    <property type="molecule type" value="Genomic_DNA"/>
</dbReference>
<keyword evidence="3" id="KW-1185">Reference proteome</keyword>
<dbReference type="Proteomes" id="UP000887116">
    <property type="component" value="Unassembled WGS sequence"/>
</dbReference>
<dbReference type="OrthoDB" id="6775828at2759"/>
<organism evidence="2 3">
    <name type="scientific">Trichonephila clavata</name>
    <name type="common">Joro spider</name>
    <name type="synonym">Nephila clavata</name>
    <dbReference type="NCBI Taxonomy" id="2740835"/>
    <lineage>
        <taxon>Eukaryota</taxon>
        <taxon>Metazoa</taxon>
        <taxon>Ecdysozoa</taxon>
        <taxon>Arthropoda</taxon>
        <taxon>Chelicerata</taxon>
        <taxon>Arachnida</taxon>
        <taxon>Araneae</taxon>
        <taxon>Araneomorphae</taxon>
        <taxon>Entelegynae</taxon>
        <taxon>Araneoidea</taxon>
        <taxon>Nephilidae</taxon>
        <taxon>Trichonephila</taxon>
    </lineage>
</organism>
<protein>
    <submittedName>
        <fullName evidence="2">Uncharacterized protein</fullName>
    </submittedName>
</protein>
<gene>
    <name evidence="2" type="ORF">TNCT_209541</name>
    <name evidence="1" type="ORF">TNCT_478661</name>
</gene>
<sequence length="83" mass="9718">MTKLKLQAQLIGTRMKIFPQTPYAYHLIQKYIKENNLEGHTFSLPEDKKLRAVIRGLPTDTDPNEIILELKDHNILVEECTIW</sequence>
<reference evidence="2" key="1">
    <citation type="submission" date="2020-07" db="EMBL/GenBank/DDBJ databases">
        <title>Multicomponent nature underlies the extraordinary mechanical properties of spider dragline silk.</title>
        <authorList>
            <person name="Kono N."/>
            <person name="Nakamura H."/>
            <person name="Mori M."/>
            <person name="Yoshida Y."/>
            <person name="Ohtoshi R."/>
            <person name="Malay A.D."/>
            <person name="Moran D.A.P."/>
            <person name="Tomita M."/>
            <person name="Numata K."/>
            <person name="Arakawa K."/>
        </authorList>
    </citation>
    <scope>NUCLEOTIDE SEQUENCE</scope>
</reference>
<comment type="caution">
    <text evidence="2">The sequence shown here is derived from an EMBL/GenBank/DDBJ whole genome shotgun (WGS) entry which is preliminary data.</text>
</comment>
<name>A0A8X6LV69_TRICU</name>